<dbReference type="GO" id="GO:0005634">
    <property type="term" value="C:nucleus"/>
    <property type="evidence" value="ECO:0007669"/>
    <property type="project" value="UniProtKB-SubCell"/>
</dbReference>
<dbReference type="Proteomes" id="UP000694846">
    <property type="component" value="Unplaced"/>
</dbReference>
<dbReference type="SUPFAM" id="SSF46689">
    <property type="entry name" value="Homeodomain-like"/>
    <property type="match status" value="2"/>
</dbReference>
<organism evidence="4 5">
    <name type="scientific">Sipha flava</name>
    <name type="common">yellow sugarcane aphid</name>
    <dbReference type="NCBI Taxonomy" id="143950"/>
    <lineage>
        <taxon>Eukaryota</taxon>
        <taxon>Metazoa</taxon>
        <taxon>Ecdysozoa</taxon>
        <taxon>Arthropoda</taxon>
        <taxon>Hexapoda</taxon>
        <taxon>Insecta</taxon>
        <taxon>Pterygota</taxon>
        <taxon>Neoptera</taxon>
        <taxon>Paraneoptera</taxon>
        <taxon>Hemiptera</taxon>
        <taxon>Sternorrhyncha</taxon>
        <taxon>Aphidomorpha</taxon>
        <taxon>Aphidoidea</taxon>
        <taxon>Aphididae</taxon>
        <taxon>Sipha</taxon>
    </lineage>
</organism>
<dbReference type="PANTHER" id="PTHR19303:SF73">
    <property type="entry name" value="PROTEIN PDC2"/>
    <property type="match status" value="1"/>
</dbReference>
<evidence type="ECO:0000313" key="4">
    <source>
        <dbReference type="Proteomes" id="UP000694846"/>
    </source>
</evidence>
<dbReference type="Pfam" id="PF03221">
    <property type="entry name" value="HTH_Tnp_Tc5"/>
    <property type="match status" value="1"/>
</dbReference>
<evidence type="ECO:0000259" key="3">
    <source>
        <dbReference type="PROSITE" id="PS51253"/>
    </source>
</evidence>
<gene>
    <name evidence="5" type="primary">LOC112689021</name>
</gene>
<accession>A0A8B8G5W6</accession>
<dbReference type="SMART" id="SM00674">
    <property type="entry name" value="CENPB"/>
    <property type="match status" value="1"/>
</dbReference>
<evidence type="ECO:0000256" key="2">
    <source>
        <dbReference type="ARBA" id="ARBA00023125"/>
    </source>
</evidence>
<name>A0A8B8G5W6_9HEMI</name>
<dbReference type="GeneID" id="112689021"/>
<dbReference type="PANTHER" id="PTHR19303">
    <property type="entry name" value="TRANSPOSON"/>
    <property type="match status" value="1"/>
</dbReference>
<dbReference type="OrthoDB" id="6596490at2759"/>
<dbReference type="RefSeq" id="XP_025418302.1">
    <property type="nucleotide sequence ID" value="XM_025562517.1"/>
</dbReference>
<feature type="domain" description="HTH CENPB-type" evidence="3">
    <location>
        <begin position="63"/>
        <end position="133"/>
    </location>
</feature>
<dbReference type="Gene3D" id="1.10.10.60">
    <property type="entry name" value="Homeodomain-like"/>
    <property type="match status" value="2"/>
</dbReference>
<dbReference type="InterPro" id="IPR006600">
    <property type="entry name" value="HTH_CenpB_DNA-bd_dom"/>
</dbReference>
<sequence>MSTKRNDLTIKEKKDILVRFDKLDKCSQREAALALKIPQPTLNKILKNRKEIVEHEEQNLPLSRKRKRNGQNVDVEESLLRWFQQARNLNVPVSNSILQEKSINLALQLGVDNFSPTIGWLTRWKNRNNIVTG</sequence>
<proteinExistence type="predicted"/>
<dbReference type="PROSITE" id="PS51253">
    <property type="entry name" value="HTH_CENPB"/>
    <property type="match status" value="1"/>
</dbReference>
<comment type="subcellular location">
    <subcellularLocation>
        <location evidence="1">Nucleus</location>
    </subcellularLocation>
</comment>
<evidence type="ECO:0000256" key="1">
    <source>
        <dbReference type="ARBA" id="ARBA00004123"/>
    </source>
</evidence>
<reference evidence="5" key="1">
    <citation type="submission" date="2025-08" db="UniProtKB">
        <authorList>
            <consortium name="RefSeq"/>
        </authorList>
    </citation>
    <scope>IDENTIFICATION</scope>
    <source>
        <tissue evidence="5">Whole body</tissue>
    </source>
</reference>
<dbReference type="InterPro" id="IPR050863">
    <property type="entry name" value="CenT-Element_Derived"/>
</dbReference>
<dbReference type="AlphaFoldDB" id="A0A8B8G5W6"/>
<dbReference type="InterPro" id="IPR009057">
    <property type="entry name" value="Homeodomain-like_sf"/>
</dbReference>
<protein>
    <submittedName>
        <fullName evidence="5">Major centromere autoantigen B-like</fullName>
    </submittedName>
</protein>
<evidence type="ECO:0000313" key="5">
    <source>
        <dbReference type="RefSeq" id="XP_025418302.1"/>
    </source>
</evidence>
<keyword evidence="2" id="KW-0238">DNA-binding</keyword>
<dbReference type="GO" id="GO:0003677">
    <property type="term" value="F:DNA binding"/>
    <property type="evidence" value="ECO:0007669"/>
    <property type="project" value="UniProtKB-KW"/>
</dbReference>
<keyword evidence="4" id="KW-1185">Reference proteome</keyword>